<protein>
    <submittedName>
        <fullName evidence="2">Uncharacterized protein</fullName>
    </submittedName>
</protein>
<keyword evidence="3" id="KW-1185">Reference proteome</keyword>
<comment type="caution">
    <text evidence="2">The sequence shown here is derived from an EMBL/GenBank/DDBJ whole genome shotgun (WGS) entry which is preliminary data.</text>
</comment>
<keyword evidence="1" id="KW-1133">Transmembrane helix</keyword>
<feature type="transmembrane region" description="Helical" evidence="1">
    <location>
        <begin position="66"/>
        <end position="87"/>
    </location>
</feature>
<keyword evidence="1" id="KW-0472">Membrane</keyword>
<sequence>MECIVTGREDETLYMPVVRVRRRRKNKRKTERTGRIYGFLQVTLSVLMSLAVYMFLAPLAYLERGYVAYGGECIVAFITGIALFKLLKGVIRK</sequence>
<proteinExistence type="predicted"/>
<name>A0ABR7HFG9_9FIRM</name>
<evidence type="ECO:0000313" key="3">
    <source>
        <dbReference type="Proteomes" id="UP000634672"/>
    </source>
</evidence>
<dbReference type="Proteomes" id="UP000634672">
    <property type="component" value="Unassembled WGS sequence"/>
</dbReference>
<evidence type="ECO:0000256" key="1">
    <source>
        <dbReference type="SAM" id="Phobius"/>
    </source>
</evidence>
<keyword evidence="1" id="KW-0812">Transmembrane</keyword>
<gene>
    <name evidence="2" type="ORF">H8S75_28880</name>
</gene>
<reference evidence="2 3" key="1">
    <citation type="submission" date="2020-08" db="EMBL/GenBank/DDBJ databases">
        <title>Genome public.</title>
        <authorList>
            <person name="Liu C."/>
            <person name="Sun Q."/>
        </authorList>
    </citation>
    <scope>NUCLEOTIDE SEQUENCE [LARGE SCALE GENOMIC DNA]</scope>
    <source>
        <strain evidence="2 3">NSJ-66</strain>
    </source>
</reference>
<dbReference type="EMBL" id="JACOPB010000024">
    <property type="protein sequence ID" value="MBC5711946.1"/>
    <property type="molecule type" value="Genomic_DNA"/>
</dbReference>
<evidence type="ECO:0000313" key="2">
    <source>
        <dbReference type="EMBL" id="MBC5711946.1"/>
    </source>
</evidence>
<accession>A0ABR7HFG9</accession>
<feature type="transmembrane region" description="Helical" evidence="1">
    <location>
        <begin position="36"/>
        <end position="60"/>
    </location>
</feature>
<dbReference type="RefSeq" id="WP_187024476.1">
    <property type="nucleotide sequence ID" value="NZ_JACOPB010000024.1"/>
</dbReference>
<organism evidence="2 3">
    <name type="scientific">Hungatella hominis</name>
    <dbReference type="NCBI Taxonomy" id="2763050"/>
    <lineage>
        <taxon>Bacteria</taxon>
        <taxon>Bacillati</taxon>
        <taxon>Bacillota</taxon>
        <taxon>Clostridia</taxon>
        <taxon>Lachnospirales</taxon>
        <taxon>Lachnospiraceae</taxon>
        <taxon>Hungatella</taxon>
    </lineage>
</organism>